<dbReference type="PRINTS" id="PR00081">
    <property type="entry name" value="GDHRDH"/>
</dbReference>
<dbReference type="FunFam" id="3.40.50.720:FF:000594">
    <property type="entry name" value="Short-chain oxidoreductase"/>
    <property type="match status" value="1"/>
</dbReference>
<comment type="similarity">
    <text evidence="1">Belongs to the short-chain dehydrogenases/reductases (SDR) family.</text>
</comment>
<dbReference type="Gene3D" id="3.40.50.720">
    <property type="entry name" value="NAD(P)-binding Rossmann-like Domain"/>
    <property type="match status" value="1"/>
</dbReference>
<dbReference type="Proteomes" id="UP000297729">
    <property type="component" value="Unassembled WGS sequence"/>
</dbReference>
<dbReference type="Pfam" id="PF00106">
    <property type="entry name" value="adh_short"/>
    <property type="match status" value="1"/>
</dbReference>
<dbReference type="PANTHER" id="PTHR24320">
    <property type="entry name" value="RETINOL DEHYDROGENASE"/>
    <property type="match status" value="1"/>
</dbReference>
<dbReference type="RefSeq" id="WP_135201978.1">
    <property type="nucleotide sequence ID" value="NZ_SPVG01000132.1"/>
</dbReference>
<dbReference type="SUPFAM" id="SSF51735">
    <property type="entry name" value="NAD(P)-binding Rossmann-fold domains"/>
    <property type="match status" value="1"/>
</dbReference>
<dbReference type="InterPro" id="IPR036291">
    <property type="entry name" value="NAD(P)-bd_dom_sf"/>
</dbReference>
<comment type="caution">
    <text evidence="4">The sequence shown here is derived from an EMBL/GenBank/DDBJ whole genome shotgun (WGS) entry which is preliminary data.</text>
</comment>
<accession>A0A4Y9SKE1</accession>
<evidence type="ECO:0000256" key="3">
    <source>
        <dbReference type="ARBA" id="ARBA00071493"/>
    </source>
</evidence>
<dbReference type="PANTHER" id="PTHR24320:SF148">
    <property type="entry name" value="NAD(P)-BINDING ROSSMANN-FOLD SUPERFAMILY PROTEIN"/>
    <property type="match status" value="1"/>
</dbReference>
<dbReference type="OrthoDB" id="109589at2"/>
<name>A0A4Y9SKE1_9BURK</name>
<dbReference type="NCBIfam" id="NF004845">
    <property type="entry name" value="PRK06196.1"/>
    <property type="match status" value="1"/>
</dbReference>
<evidence type="ECO:0000313" key="4">
    <source>
        <dbReference type="EMBL" id="TFW21675.1"/>
    </source>
</evidence>
<evidence type="ECO:0000256" key="2">
    <source>
        <dbReference type="ARBA" id="ARBA00023002"/>
    </source>
</evidence>
<evidence type="ECO:0000256" key="1">
    <source>
        <dbReference type="ARBA" id="ARBA00006484"/>
    </source>
</evidence>
<dbReference type="InterPro" id="IPR002347">
    <property type="entry name" value="SDR_fam"/>
</dbReference>
<dbReference type="AlphaFoldDB" id="A0A4Y9SKE1"/>
<proteinExistence type="inferred from homology"/>
<evidence type="ECO:0000313" key="5">
    <source>
        <dbReference type="Proteomes" id="UP000297729"/>
    </source>
</evidence>
<keyword evidence="2" id="KW-0560">Oxidoreductase</keyword>
<organism evidence="4 5">
    <name type="scientific">Duganella callida</name>
    <dbReference type="NCBI Taxonomy" id="2561932"/>
    <lineage>
        <taxon>Bacteria</taxon>
        <taxon>Pseudomonadati</taxon>
        <taxon>Pseudomonadota</taxon>
        <taxon>Betaproteobacteria</taxon>
        <taxon>Burkholderiales</taxon>
        <taxon>Oxalobacteraceae</taxon>
        <taxon>Telluria group</taxon>
        <taxon>Duganella</taxon>
    </lineage>
</organism>
<gene>
    <name evidence="4" type="ORF">E4L98_12995</name>
</gene>
<reference evidence="4 5" key="1">
    <citation type="submission" date="2019-03" db="EMBL/GenBank/DDBJ databases">
        <title>Draft Genome Sequence of Duganella callidus sp. nov., a Novel Duganella Species Isolated from Cultivated Soil.</title>
        <authorList>
            <person name="Raths R."/>
            <person name="Peta V."/>
            <person name="Bucking H."/>
        </authorList>
    </citation>
    <scope>NUCLEOTIDE SEQUENCE [LARGE SCALE GENOMIC DNA]</scope>
    <source>
        <strain evidence="4 5">DN04</strain>
    </source>
</reference>
<keyword evidence="5" id="KW-1185">Reference proteome</keyword>
<dbReference type="GO" id="GO:0016491">
    <property type="term" value="F:oxidoreductase activity"/>
    <property type="evidence" value="ECO:0007669"/>
    <property type="project" value="UniProtKB-KW"/>
</dbReference>
<dbReference type="EMBL" id="SPVG01000132">
    <property type="protein sequence ID" value="TFW21675.1"/>
    <property type="molecule type" value="Genomic_DNA"/>
</dbReference>
<sequence length="314" mass="33023">MQAPLHSGYTAASTAAEVIADAPRSLAGKVAIVTGGHSGLGLETVRVLAGAGVRVVVPARSPRQAAAALAGIDCVEVAAMDLMAADSVSAFADSFLASGRPLHLLINSAGIMAAPLARDARGHESQFATNHLGHFRLTRHLWPALQRAQGARVVSVSSRGHQIAGIDFDDIDFREREYDKWVAYGQSKTANVLFAVGADARGKDEGIRAFALHPGSILSPLARHLTAEEIAGFGVHDADGRLINDPARDLKNVQQGAATAVWCATSAQLDGIGGVYCEDCDIAAVEAEQRRGVRPWAIDPMLADRLWDVSAADL</sequence>
<protein>
    <recommendedName>
        <fullName evidence="3">Probable oxidoreductase</fullName>
    </recommendedName>
</protein>